<reference evidence="17 18" key="1">
    <citation type="submission" date="2015-10" db="EMBL/GenBank/DDBJ databases">
        <title>Draft genomes sequences of Candida glabrata isolates 1A, 1B, 2A, 2B, 3A and 3B.</title>
        <authorList>
            <person name="Haavelsrud O.E."/>
            <person name="Gaustad P."/>
        </authorList>
    </citation>
    <scope>NUCLEOTIDE SEQUENCE [LARGE SCALE GENOMIC DNA]</scope>
    <source>
        <strain evidence="17">910700640</strain>
    </source>
</reference>
<dbReference type="GO" id="GO:0000781">
    <property type="term" value="C:chromosome, telomeric region"/>
    <property type="evidence" value="ECO:0007669"/>
    <property type="project" value="UniProtKB-SubCell"/>
</dbReference>
<dbReference type="InterPro" id="IPR049163">
    <property type="entry name" value="Pif1-like_2B_dom"/>
</dbReference>
<keyword evidence="10 13" id="KW-0234">DNA repair</keyword>
<evidence type="ECO:0000256" key="2">
    <source>
        <dbReference type="ARBA" id="ARBA00022741"/>
    </source>
</evidence>
<evidence type="ECO:0000256" key="4">
    <source>
        <dbReference type="ARBA" id="ARBA00022801"/>
    </source>
</evidence>
<dbReference type="Pfam" id="PF05970">
    <property type="entry name" value="PIF1"/>
    <property type="match status" value="1"/>
</dbReference>
<name>A0A0W0CDZ4_CANGB</name>
<evidence type="ECO:0000256" key="13">
    <source>
        <dbReference type="HAMAP-Rule" id="MF_03177"/>
    </source>
</evidence>
<sequence>MRRQAKKDPKQKSINSFFFKAAKSKSLIVNSSSRSQAHSTLPSSQGSSRSDGTSFGSGRVMKQRSTLTKSNLFTFQGSFNDEDCNPQNEFRKLMNPQEINNFKTPSLSRMPSFTRSNSSMSLSPVKRTTTVLSSDDEFREVTTFQSQDAKRQLSFTSSVDTSAMRQHNNLINTNNDLANFSGLKFRKLKAPNQNSNKKSTSSPYGKPLISLTKEQQTVVDYVVKKKMNVFYTGSAGTGKSVILRTIIDKLSSMYGKESIAITASTGLAANTIGGSTLHKWSSCGIGNKSVDHLVRQIRRYHDQYAIWRHTKVLIIDEISMLDGHYLDKLEAVAKQLRNNDRPFGGIQLVLTGDFFQLPPVSKKDDDKNVVFCFDSKMWKKCIQKTILLTKVFRQQDNELVDILNAIRYGELQNDMIKRIKSLGRDVYYPDGISPTELFPTRREVDISNSRQLEALPGEAKIYESVDVAPPSYQNMLDNSVMAEKKLTLKEDAQVMMLKNKPESELFNGTLGRVLFFSTEKLIRRMKELYGSSPLDEDLITDMRLVSRVIARPDIASSERFMKEVNMRPMERFHKLQTMINDAVTTSIKEQVFPYVKWSLNHGRYNHELMLPERFPVDIPGDKLGLERNQLPLMLCWALSIHKAQGQTIQRLRVDLKNIFESGQVYVALSRAISMDSLQVLNFNPKKISIDPKVKEFYRQLEILDT</sequence>
<dbReference type="Proteomes" id="UP000054886">
    <property type="component" value="Unassembled WGS sequence"/>
</dbReference>
<keyword evidence="5 13" id="KW-0347">Helicase</keyword>
<keyword evidence="13" id="KW-0158">Chromosome</keyword>
<dbReference type="GO" id="GO:0016887">
    <property type="term" value="F:ATP hydrolysis activity"/>
    <property type="evidence" value="ECO:0007669"/>
    <property type="project" value="RHEA"/>
</dbReference>
<dbReference type="CDD" id="cd18809">
    <property type="entry name" value="SF1_C_RecD"/>
    <property type="match status" value="1"/>
</dbReference>
<dbReference type="PANTHER" id="PTHR47642">
    <property type="entry name" value="ATP-DEPENDENT DNA HELICASE"/>
    <property type="match status" value="1"/>
</dbReference>
<feature type="compositionally biased region" description="Low complexity" evidence="14">
    <location>
        <begin position="43"/>
        <end position="54"/>
    </location>
</feature>
<dbReference type="VEuPathDB" id="FungiDB:CAGL0J00517g"/>
<evidence type="ECO:0000313" key="18">
    <source>
        <dbReference type="Proteomes" id="UP000054886"/>
    </source>
</evidence>
<dbReference type="GO" id="GO:0051880">
    <property type="term" value="F:G-quadruplex DNA binding"/>
    <property type="evidence" value="ECO:0007669"/>
    <property type="project" value="UniProtKB-UniRule"/>
</dbReference>
<dbReference type="HAMAP" id="MF_03176">
    <property type="entry name" value="PIF1"/>
    <property type="match status" value="1"/>
</dbReference>
<dbReference type="GO" id="GO:0005524">
    <property type="term" value="F:ATP binding"/>
    <property type="evidence" value="ECO:0007669"/>
    <property type="project" value="UniProtKB-UniRule"/>
</dbReference>
<feature type="binding site" evidence="13">
    <location>
        <begin position="233"/>
        <end position="240"/>
    </location>
    <ligand>
        <name>ATP</name>
        <dbReference type="ChEBI" id="CHEBI:30616"/>
    </ligand>
</feature>
<dbReference type="SUPFAM" id="SSF52540">
    <property type="entry name" value="P-loop containing nucleoside triphosphate hydrolases"/>
    <property type="match status" value="2"/>
</dbReference>
<dbReference type="GO" id="GO:0005739">
    <property type="term" value="C:mitochondrion"/>
    <property type="evidence" value="ECO:0007669"/>
    <property type="project" value="UniProtKB-SubCell"/>
</dbReference>
<evidence type="ECO:0000256" key="11">
    <source>
        <dbReference type="ARBA" id="ARBA00023235"/>
    </source>
</evidence>
<dbReference type="VEuPathDB" id="FungiDB:GWK60_J00407"/>
<keyword evidence="3 13" id="KW-0227">DNA damage</keyword>
<keyword evidence="11 13" id="KW-0413">Isomerase</keyword>
<dbReference type="Gene3D" id="3.40.50.300">
    <property type="entry name" value="P-loop containing nucleotide triphosphate hydrolases"/>
    <property type="match status" value="1"/>
</dbReference>
<comment type="subcellular location">
    <subcellularLocation>
        <location evidence="1">Mitochondrion</location>
    </subcellularLocation>
    <subcellularLocation>
        <location evidence="13">Nucleus</location>
    </subcellularLocation>
    <subcellularLocation>
        <location evidence="13">Chromosome</location>
        <location evidence="13">Telomere</location>
    </subcellularLocation>
</comment>
<feature type="DNA-binding region" evidence="13">
    <location>
        <begin position="663"/>
        <end position="682"/>
    </location>
</feature>
<dbReference type="EC" id="5.6.2.3" evidence="13"/>
<keyword evidence="2 13" id="KW-0547">Nucleotide-binding</keyword>
<evidence type="ECO:0000256" key="7">
    <source>
        <dbReference type="ARBA" id="ARBA00023125"/>
    </source>
</evidence>
<evidence type="ECO:0000256" key="10">
    <source>
        <dbReference type="ARBA" id="ARBA00023204"/>
    </source>
</evidence>
<evidence type="ECO:0000256" key="8">
    <source>
        <dbReference type="ARBA" id="ARBA00023128"/>
    </source>
</evidence>
<evidence type="ECO:0000256" key="1">
    <source>
        <dbReference type="ARBA" id="ARBA00004173"/>
    </source>
</evidence>
<gene>
    <name evidence="13" type="primary">RRM3</name>
    <name evidence="17" type="ORF">AO440_002814</name>
</gene>
<dbReference type="InterPro" id="IPR027417">
    <property type="entry name" value="P-loop_NTPase"/>
</dbReference>
<dbReference type="HAMAP" id="MF_03177">
    <property type="entry name" value="RRM3"/>
    <property type="match status" value="1"/>
</dbReference>
<dbReference type="GO" id="GO:0006281">
    <property type="term" value="P:DNA repair"/>
    <property type="evidence" value="ECO:0007669"/>
    <property type="project" value="UniProtKB-UniRule"/>
</dbReference>
<keyword evidence="9" id="KW-0233">DNA recombination</keyword>
<protein>
    <recommendedName>
        <fullName evidence="13">ATP-dependent DNA helicase RRM3</fullName>
        <ecNumber evidence="13">5.6.2.3</ecNumber>
    </recommendedName>
    <alternativeName>
        <fullName evidence="13">DNA 5'-3' helicase RRM3</fullName>
    </alternativeName>
    <alternativeName>
        <fullName evidence="13">rDNA recombination mutation protein 3</fullName>
    </alternativeName>
</protein>
<comment type="catalytic activity">
    <reaction evidence="13">
        <text>ATP + H2O = ADP + phosphate + H(+)</text>
        <dbReference type="Rhea" id="RHEA:13065"/>
        <dbReference type="ChEBI" id="CHEBI:15377"/>
        <dbReference type="ChEBI" id="CHEBI:15378"/>
        <dbReference type="ChEBI" id="CHEBI:30616"/>
        <dbReference type="ChEBI" id="CHEBI:43474"/>
        <dbReference type="ChEBI" id="CHEBI:456216"/>
        <dbReference type="EC" id="5.6.2.3"/>
    </reaction>
</comment>
<dbReference type="AlphaFoldDB" id="A0A0W0CDZ4"/>
<dbReference type="GO" id="GO:0043139">
    <property type="term" value="F:5'-3' DNA helicase activity"/>
    <property type="evidence" value="ECO:0007669"/>
    <property type="project" value="UniProtKB-UniRule"/>
</dbReference>
<evidence type="ECO:0000256" key="5">
    <source>
        <dbReference type="ARBA" id="ARBA00022806"/>
    </source>
</evidence>
<evidence type="ECO:0000256" key="6">
    <source>
        <dbReference type="ARBA" id="ARBA00022840"/>
    </source>
</evidence>
<feature type="domain" description="DNA helicase Pif1-like 2B" evidence="16">
    <location>
        <begin position="472"/>
        <end position="514"/>
    </location>
</feature>
<evidence type="ECO:0000256" key="14">
    <source>
        <dbReference type="SAM" id="MobiDB-lite"/>
    </source>
</evidence>
<dbReference type="InterPro" id="IPR028880">
    <property type="entry name" value="Rrm3"/>
</dbReference>
<comment type="function">
    <text evidence="13">5' to 3' DNA replicative helicase recruited to paused replisomes to promote fork progression throughout nonhistone protein-DNA complexes, naturally occurring impediments that are encountered in each S phase where replication forks pauses. Required for timely replication of the telomere and subtelomeric DNA and for wild-type levels of telomeric silencing. Involved in DNA repair during stalled replication fork, regulation of fragile sites expression and essential for genome stability. Plays also a role in mtDNA replication. Has G-quadruplex (G4) unwinding activity and can suppress G4-induced genome instability when PIF1 levels are low.</text>
</comment>
<dbReference type="GO" id="GO:0006310">
    <property type="term" value="P:DNA recombination"/>
    <property type="evidence" value="ECO:0007669"/>
    <property type="project" value="UniProtKB-KW"/>
</dbReference>
<dbReference type="GO" id="GO:0071932">
    <property type="term" value="P:replication fork reversal"/>
    <property type="evidence" value="ECO:0007669"/>
    <property type="project" value="EnsemblFungi"/>
</dbReference>
<keyword evidence="6 13" id="KW-0067">ATP-binding</keyword>
<evidence type="ECO:0000256" key="9">
    <source>
        <dbReference type="ARBA" id="ARBA00023172"/>
    </source>
</evidence>
<organism evidence="17 18">
    <name type="scientific">Candida glabrata</name>
    <name type="common">Yeast</name>
    <name type="synonym">Torulopsis glabrata</name>
    <dbReference type="NCBI Taxonomy" id="5478"/>
    <lineage>
        <taxon>Eukaryota</taxon>
        <taxon>Fungi</taxon>
        <taxon>Dikarya</taxon>
        <taxon>Ascomycota</taxon>
        <taxon>Saccharomycotina</taxon>
        <taxon>Saccharomycetes</taxon>
        <taxon>Saccharomycetales</taxon>
        <taxon>Saccharomycetaceae</taxon>
        <taxon>Nakaseomyces</taxon>
    </lineage>
</organism>
<dbReference type="InterPro" id="IPR051055">
    <property type="entry name" value="PIF1_helicase"/>
</dbReference>
<evidence type="ECO:0000259" key="15">
    <source>
        <dbReference type="Pfam" id="PF05970"/>
    </source>
</evidence>
<dbReference type="GO" id="GO:0019237">
    <property type="term" value="F:centromeric DNA binding"/>
    <property type="evidence" value="ECO:0007669"/>
    <property type="project" value="EnsemblFungi"/>
</dbReference>
<dbReference type="VEuPathDB" id="FungiDB:GVI51_J00407"/>
<dbReference type="EMBL" id="LLZZ01000158">
    <property type="protein sequence ID" value="KTA97612.1"/>
    <property type="molecule type" value="Genomic_DNA"/>
</dbReference>
<keyword evidence="12 13" id="KW-0539">Nucleus</keyword>
<dbReference type="CDD" id="cd18037">
    <property type="entry name" value="DEXSc_Pif1_like"/>
    <property type="match status" value="1"/>
</dbReference>
<feature type="region of interest" description="Disordered" evidence="14">
    <location>
        <begin position="29"/>
        <end position="60"/>
    </location>
</feature>
<comment type="caution">
    <text evidence="17">The sequence shown here is derived from an EMBL/GenBank/DDBJ whole genome shotgun (WGS) entry which is preliminary data.</text>
</comment>
<dbReference type="PANTHER" id="PTHR47642:SF5">
    <property type="entry name" value="ATP-DEPENDENT DNA HELICASE"/>
    <property type="match status" value="1"/>
</dbReference>
<dbReference type="VEuPathDB" id="FungiDB:B1J91_J00517g"/>
<feature type="compositionally biased region" description="Polar residues" evidence="14">
    <location>
        <begin position="29"/>
        <end position="42"/>
    </location>
</feature>
<feature type="region of interest" description="Disordered" evidence="14">
    <location>
        <begin position="101"/>
        <end position="121"/>
    </location>
</feature>
<dbReference type="InterPro" id="IPR010285">
    <property type="entry name" value="DNA_helicase_pif1-like_DEAD"/>
</dbReference>
<evidence type="ECO:0000256" key="12">
    <source>
        <dbReference type="ARBA" id="ARBA00023242"/>
    </source>
</evidence>
<evidence type="ECO:0000313" key="17">
    <source>
        <dbReference type="EMBL" id="KTA97612.1"/>
    </source>
</evidence>
<dbReference type="InterPro" id="IPR048293">
    <property type="entry name" value="PIF1_RRM3_pfh1"/>
</dbReference>
<evidence type="ECO:0000256" key="3">
    <source>
        <dbReference type="ARBA" id="ARBA00022763"/>
    </source>
</evidence>
<dbReference type="GO" id="GO:0043596">
    <property type="term" value="C:nuclear replication fork"/>
    <property type="evidence" value="ECO:0007669"/>
    <property type="project" value="EnsemblFungi"/>
</dbReference>
<keyword evidence="7 13" id="KW-0238">DNA-binding</keyword>
<keyword evidence="13" id="KW-0779">Telomere</keyword>
<accession>A0A0W0CDZ4</accession>
<comment type="similarity">
    <text evidence="13">Belongs to the helicase family. PIF1 subfamily.</text>
</comment>
<dbReference type="GO" id="GO:0000723">
    <property type="term" value="P:telomere maintenance"/>
    <property type="evidence" value="ECO:0007669"/>
    <property type="project" value="InterPro"/>
</dbReference>
<proteinExistence type="inferred from homology"/>
<dbReference type="GO" id="GO:0097046">
    <property type="term" value="P:replication fork progression beyond termination site"/>
    <property type="evidence" value="ECO:0007669"/>
    <property type="project" value="EnsemblFungi"/>
</dbReference>
<keyword evidence="4 13" id="KW-0378">Hydrolase</keyword>
<keyword evidence="8" id="KW-0496">Mitochondrion</keyword>
<dbReference type="Pfam" id="PF21530">
    <property type="entry name" value="Pif1_2B_dom"/>
    <property type="match status" value="1"/>
</dbReference>
<feature type="domain" description="DNA helicase Pif1-like DEAD-box helicase" evidence="15">
    <location>
        <begin position="211"/>
        <end position="398"/>
    </location>
</feature>
<evidence type="ECO:0000259" key="16">
    <source>
        <dbReference type="Pfam" id="PF21530"/>
    </source>
</evidence>